<proteinExistence type="predicted"/>
<organism evidence="2 3">
    <name type="scientific">Parabacteroides goldsteinii DSM 19448 = WAL 12034</name>
    <dbReference type="NCBI Taxonomy" id="927665"/>
    <lineage>
        <taxon>Bacteria</taxon>
        <taxon>Pseudomonadati</taxon>
        <taxon>Bacteroidota</taxon>
        <taxon>Bacteroidia</taxon>
        <taxon>Bacteroidales</taxon>
        <taxon>Tannerellaceae</taxon>
        <taxon>Parabacteroides</taxon>
    </lineage>
</organism>
<dbReference type="Proteomes" id="UP000033047">
    <property type="component" value="Unassembled WGS sequence"/>
</dbReference>
<reference evidence="2 3" key="1">
    <citation type="submission" date="2013-04" db="EMBL/GenBank/DDBJ databases">
        <title>The Genome Sequence of Parabacteroides goldsteinii DSM 19448.</title>
        <authorList>
            <consortium name="The Broad Institute Genomics Platform"/>
            <person name="Earl A."/>
            <person name="Ward D."/>
            <person name="Feldgarden M."/>
            <person name="Gevers D."/>
            <person name="Martens E."/>
            <person name="Sakamoto M."/>
            <person name="Benno Y."/>
            <person name="Song Y."/>
            <person name="Liu C."/>
            <person name="Lee J."/>
            <person name="Bolanos M."/>
            <person name="Vaisanen M.L."/>
            <person name="Finegold S.M."/>
            <person name="Walker B."/>
            <person name="Young S."/>
            <person name="Zeng Q."/>
            <person name="Gargeya S."/>
            <person name="Fitzgerald M."/>
            <person name="Haas B."/>
            <person name="Abouelleil A."/>
            <person name="Allen A.W."/>
            <person name="Alvarado L."/>
            <person name="Arachchi H.M."/>
            <person name="Berlin A.M."/>
            <person name="Chapman S.B."/>
            <person name="Gainer-Dewar J."/>
            <person name="Goldberg J."/>
            <person name="Griggs A."/>
            <person name="Gujja S."/>
            <person name="Hansen M."/>
            <person name="Howarth C."/>
            <person name="Imamovic A."/>
            <person name="Ireland A."/>
            <person name="Larimer J."/>
            <person name="McCowan C."/>
            <person name="Murphy C."/>
            <person name="Pearson M."/>
            <person name="Poon T.W."/>
            <person name="Priest M."/>
            <person name="Roberts A."/>
            <person name="Saif S."/>
            <person name="Shea T."/>
            <person name="Sisk P."/>
            <person name="Sykes S."/>
            <person name="Wortman J."/>
            <person name="Nusbaum C."/>
            <person name="Birren B."/>
        </authorList>
    </citation>
    <scope>NUCLEOTIDE SEQUENCE [LARGE SCALE GENOMIC DNA]</scope>
    <source>
        <strain evidence="2 3">DSM 19448</strain>
    </source>
</reference>
<comment type="caution">
    <text evidence="2">The sequence shown here is derived from an EMBL/GenBank/DDBJ whole genome shotgun (WGS) entry which is preliminary data.</text>
</comment>
<feature type="domain" description="MBG" evidence="1">
    <location>
        <begin position="2371"/>
        <end position="2445"/>
    </location>
</feature>
<evidence type="ECO:0000259" key="1">
    <source>
        <dbReference type="Pfam" id="PF18676"/>
    </source>
</evidence>
<dbReference type="HOGENOM" id="CLU_230947_0_0_10"/>
<dbReference type="STRING" id="927665.HMPREF1535_00963"/>
<dbReference type="EMBL" id="AQHV01000006">
    <property type="protein sequence ID" value="KKB58145.1"/>
    <property type="molecule type" value="Genomic_DNA"/>
</dbReference>
<name>A0A0F5JKQ4_9BACT</name>
<sequence>MENIINEILKSMGKIYFRDVSRRLLLFALLLLGVVTQAMAVDRYVIVFKDLPHGTTEIPYGTSADVIKSDFFTVYESNATEVGDFAAFVDGGFSQLKNSSFEDAKGKLKLSNTTSTDFSLVQPTGNVVSAVDVKIKAYSFGITKRYILRLGVDGKVTSFKDFYDFPNQTTTQTAGSISSVTKNIDLPLYTFSVTDGNATVATLKNDILAKLSASIGDISGLTASDVTLHSGTGDVSSTTLIAGTYTYKFKLSTPAGIKASFARADGVAAPTSVEPGQTNAEVEVSGSIVVTDKTVVTLKVPAKEMLSFYEKESNANVATLGDFIAAEIEKTIPSAHSTNITVSNVRILKAGSVQSGDLVAADYSYLFDVTVNSEGYVVNIERSNSESLGATITPFRIEATGKESVKVGNSIVIKSVLSGSVFSANYTTVSNQIQNEDALKQAILSGLSKKNQALKDDIYFENIQITGTPAYPLGAGTYSYTFDVRARKDLKIAFPESSTAEIKEIKLNEKSAFTVSDKITVKKVDQSAASISFGSWSSYTYGTPLSGIESQITFTKVNGITGIEDCSVYFVKDGKETLYETGKTVLPVGKYNVKVYFPASASEIYDYSSVNVTGGTKKVETDGRASFTSTGVLTITPKAIGKTKLPVFTEGGDGLLAEGTAVNRVIAAIRAAIQSADGTAAILAKNGIELYSDETFTQKLTKGVLESGKTYSYRVILNENYKPGTQTEASVSGKLSANTSINGYDLKNAVTATKEEIKVVLPDFISTPIKIGTITTKAELEKKVLDAVNNANSGLETVYSFTPQVTTEAPLTSEGYLSYTITLKEGATHKLADYKITYQTQSSASNKLKVAADGVTCTFNEAIRFVTVLPVEHAFTSPKNIPVDYVKDMKPAAITSLVSDKLYQLNGGVLALTDKIQVTLLDKTGTAVKTVSESEAVYGYKVRVAKKSGVLEELYAGKVDADVTIDNSDATYIYVTVKNGIQLNARPVAEFNFPTYEFDYIVGETDEVSQILELIKRDLVYNNPSVLLASYIEEITSSDLSVPEGGTMQYQVKFKSDLFVDYSKVTVNGEEVAETYPLSPQIAVTINPRADLTVNLKTYKFKKEGASDELMAQHIMADILLNNPDLKGKCILRVAIEGDGYRVYFAPTTKYRTITVKGADGTTLRTVNSAKAATGFQLLYATSITLLDNGGITLIEIPMDIETELTYLNENFGYTAGHYARLILDFLNKHVTSTVANFVKPDLETWGVKVNIIRNQTQVDAGGTAELIPEDEYLKVSDLYGYQVVLTNPYFKNYYTLTLKPLANMKVTEEVPGQTWNVLLSGTITKKAVTPVLPDVTIDYADANTLAVVKAKIKEAVLSDVKNAELFRLVAATGIQPGGSFSVELTADSPVPAGKYDYTLTFKPIVTENVDIASVTGGLVVKKVKLEFEFPTDITFKYEQKKKVMESKILEEFLAMNAGIFDQYADFANPGDIFTVTLKDAACTGEANDPIAAGTYGYVIKMNDAPANFTYNIEAGGKSMPSSVIVAQKSLTVKLPTYLLNTPDEIKPEDQAKAVFVYGKILSEIENQIKLTDIPALNKKLAAAEIQAVVLLGDDGAQTKNATPIAGVYDYKVILKSDNYTFKYDALGCEVETTTDGSVIVKGGLQIVEYPVTVGFSEANRSIAGTWEIKDGKPEYSLSINWISGNNGYDLLAISDEVKKTLTLERWKMYFNNDYLNWALVDTKNEIVVQDKSLNVVLNTYVQANLTSGTYSLQVVKGGTEVPRLKSAVGDFDINLNTTLATLTVTPAIVTVTPAKAAYRKVYGQSGVSSLKPKLAFATTPKLNAATLVADYDLENLFVTTDPADADVFAAYSPVGDYTIQTSAAAGVVSGAFVPVTGVVFEAGTESAIVTVSPVPMADAVQLNVSASREYGEDPVDGDVAVAVTPADDTVDQMLVDEISTILNTAEGRVDWIDWASFNKKTNAGKYEVRFTSDAIASMGGLLTNFDMGGVTIVLDSLEIRKADLTVTAEDKNRVYGVANPELTIAYEGLKNNEYQSLDDVFDGDFLPAVATDATVDSRGTWDIYFTQKPTAKNYHVTYVTGNLSIDKIKRVIVWPEDQRNLTIAVGEHVELSAAVTSADDNRLSITGLRYELTNNDRERVVLYQNENGKMVIEGKIRTLDGPVNITVYADGDETTYMDAEPVTGTVTVVAPEGEAANVNIIVSNVTSVYDGTPRAVTVKVADKDGKEVDYKVFYEGDQTASTVYPSDQNAPVDAGVYKVIVKAEVGATTFVYEAKNKMIIAPRVVEVKARSFATTYGKTVPDYSKAYDYDKSDFLGGEDFDADKMPVVRAEAYKGNAGTYKLTPYSVQDFGKNYKVSYISGELVINKAPLTIIADDKESVYGEDLAELTYQLDGLVNGETIKNLGFAPRISSTVTKGADAGTYPIVFADNHKSTNYEVAYKEGKYVVVPASQKISWNPETSYKVEQRNIPLTAVASSKLPVSYVSDNDAVAYVNQIGDNWILTLVSDGLVKVKAIQNGNTNYWGAEPVEVTFAIGNAYESVDNETIVVSDHIEVYPTVFTTNVTVTAPSAIKRVELVSYAGVLLKVFNKPESVINLSNFGSGFYLLNVTLEDGTFKSVKLIKK</sequence>
<dbReference type="Pfam" id="PF18676">
    <property type="entry name" value="MBG_2"/>
    <property type="match status" value="2"/>
</dbReference>
<dbReference type="Gene3D" id="3.30.160.710">
    <property type="match status" value="2"/>
</dbReference>
<evidence type="ECO:0000313" key="2">
    <source>
        <dbReference type="EMBL" id="KKB58145.1"/>
    </source>
</evidence>
<protein>
    <recommendedName>
        <fullName evidence="1">MBG domain-containing protein</fullName>
    </recommendedName>
</protein>
<accession>A0A0F5JKQ4</accession>
<dbReference type="InterPro" id="IPR041286">
    <property type="entry name" value="MBG_2"/>
</dbReference>
<dbReference type="NCBIfam" id="TIGR04183">
    <property type="entry name" value="Por_Secre_tail"/>
    <property type="match status" value="1"/>
</dbReference>
<feature type="domain" description="MBG" evidence="1">
    <location>
        <begin position="2005"/>
        <end position="2085"/>
    </location>
</feature>
<dbReference type="InterPro" id="IPR026444">
    <property type="entry name" value="Secre_tail"/>
</dbReference>
<dbReference type="PATRIC" id="fig|927665.4.peg.987"/>
<evidence type="ECO:0000313" key="3">
    <source>
        <dbReference type="Proteomes" id="UP000033047"/>
    </source>
</evidence>
<gene>
    <name evidence="2" type="ORF">HMPREF1535_00963</name>
</gene>